<dbReference type="KEGG" id="crq:GCK72_023767"/>
<gene>
    <name evidence="2" type="primary">Cre-vhl-1</name>
    <name evidence="2" type="ORF">CRE_07297</name>
</gene>
<dbReference type="GeneID" id="9803685"/>
<dbReference type="InterPro" id="IPR037140">
    <property type="entry name" value="VHL_beta_dom_sf"/>
</dbReference>
<dbReference type="OrthoDB" id="413400at2759"/>
<dbReference type="InterPro" id="IPR024053">
    <property type="entry name" value="VHL_beta_dom"/>
</dbReference>
<evidence type="ECO:0000313" key="2">
    <source>
        <dbReference type="EMBL" id="EFO89894.1"/>
    </source>
</evidence>
<dbReference type="CDD" id="cd05468">
    <property type="entry name" value="pVHL"/>
    <property type="match status" value="1"/>
</dbReference>
<protein>
    <submittedName>
        <fullName evidence="2">CRE-VHL-1 protein</fullName>
    </submittedName>
</protein>
<dbReference type="STRING" id="31234.E3M2W7"/>
<dbReference type="GO" id="GO:0001666">
    <property type="term" value="P:response to hypoxia"/>
    <property type="evidence" value="ECO:0007669"/>
    <property type="project" value="EnsemblMetazoa"/>
</dbReference>
<dbReference type="Proteomes" id="UP000008281">
    <property type="component" value="Unassembled WGS sequence"/>
</dbReference>
<evidence type="ECO:0000256" key="1">
    <source>
        <dbReference type="ARBA" id="ARBA00010057"/>
    </source>
</evidence>
<dbReference type="CTD" id="9803685"/>
<dbReference type="Pfam" id="PF01847">
    <property type="entry name" value="VHL"/>
    <property type="match status" value="1"/>
</dbReference>
<dbReference type="RefSeq" id="XP_003109752.2">
    <property type="nucleotide sequence ID" value="XM_003109704.2"/>
</dbReference>
<keyword evidence="3" id="KW-1185">Reference proteome</keyword>
<accession>E3M2W7</accession>
<proteinExistence type="inferred from homology"/>
<dbReference type="AlphaFoldDB" id="E3M2W7"/>
<sequence length="173" mass="20113">MDGNDSTRLFPDLGASPLVSQEIRVRFVNRCCFPIDVFWLSQEKEPTKYATLKEKQYLDVRTYKNHPWVARRAVDGCKLQMNTNPIYWPEPTAHANLIVRSYCNITLKIQSLREIACHTLLHETPSEIKEQLVNLPRELQDEVNKAIDTKKEYCEVVCRFPTVRAAPPREEPV</sequence>
<dbReference type="Gene3D" id="2.60.40.780">
    <property type="entry name" value="von Hippel-Lindau disease tumour suppressor, beta domain"/>
    <property type="match status" value="1"/>
</dbReference>
<comment type="similarity">
    <text evidence="1">Belongs to the VHL family.</text>
</comment>
<dbReference type="SUPFAM" id="SSF49468">
    <property type="entry name" value="VHL"/>
    <property type="match status" value="1"/>
</dbReference>
<dbReference type="GO" id="GO:0031462">
    <property type="term" value="C:Cul2-RING ubiquitin ligase complex"/>
    <property type="evidence" value="ECO:0007669"/>
    <property type="project" value="EnsemblMetazoa"/>
</dbReference>
<reference evidence="2" key="1">
    <citation type="submission" date="2007-07" db="EMBL/GenBank/DDBJ databases">
        <title>PCAP assembly of the Caenorhabditis remanei genome.</title>
        <authorList>
            <consortium name="The Caenorhabditis remanei Sequencing Consortium"/>
            <person name="Wilson R.K."/>
        </authorList>
    </citation>
    <scope>NUCLEOTIDE SEQUENCE [LARGE SCALE GENOMIC DNA]</scope>
    <source>
        <strain evidence="2">PB4641</strain>
    </source>
</reference>
<dbReference type="InterPro" id="IPR036208">
    <property type="entry name" value="VHL_sf"/>
</dbReference>
<evidence type="ECO:0000313" key="3">
    <source>
        <dbReference type="Proteomes" id="UP000008281"/>
    </source>
</evidence>
<dbReference type="EMBL" id="DS268422">
    <property type="protein sequence ID" value="EFO89894.1"/>
    <property type="molecule type" value="Genomic_DNA"/>
</dbReference>
<organism evidence="3">
    <name type="scientific">Caenorhabditis remanei</name>
    <name type="common">Caenorhabditis vulgaris</name>
    <dbReference type="NCBI Taxonomy" id="31234"/>
    <lineage>
        <taxon>Eukaryota</taxon>
        <taxon>Metazoa</taxon>
        <taxon>Ecdysozoa</taxon>
        <taxon>Nematoda</taxon>
        <taxon>Chromadorea</taxon>
        <taxon>Rhabditida</taxon>
        <taxon>Rhabditina</taxon>
        <taxon>Rhabditomorpha</taxon>
        <taxon>Rhabditoidea</taxon>
        <taxon>Rhabditidae</taxon>
        <taxon>Peloderinae</taxon>
        <taxon>Caenorhabditis</taxon>
    </lineage>
</organism>
<dbReference type="InterPro" id="IPR022772">
    <property type="entry name" value="VHL_tumour_suppress_b/a_dom"/>
</dbReference>
<dbReference type="HOGENOM" id="CLU_116090_1_0_1"/>
<name>E3M2W7_CAERE</name>
<dbReference type="eggNOG" id="KOG4710">
    <property type="taxonomic scope" value="Eukaryota"/>
</dbReference>
<dbReference type="FunCoup" id="E3M2W7">
    <property type="interactions" value="91"/>
</dbReference>
<dbReference type="FunFam" id="2.60.40.780:FF:000001">
    <property type="entry name" value="von Hippel-Lindau disease tumor suppressor"/>
    <property type="match status" value="1"/>
</dbReference>
<dbReference type="OMA" id="NHPWVAR"/>